<sequence>MRTTLKFVFIMRHYTIFSQILHVQGGFISHKNIQHPEQYTLIVSAYAHKHWLNHYISVREQHCIIEECLQGFRHILSTAELYPLYPGVTGVAHKFLRIINFLAYLRHAKDIPTVLYRDLDLTWETLLPLLFDPIPAVALCMIDILSSERHTEDIPSVPSCDLNGIWETLLTALCNPIPAVSKIYATCGVRHHSDGFNISSSLGIVFQCLWGEYSARPKLQTAQRLNTFLDGQPSMRIRCGAAEISIRLLMYRTAEMKAWLSKPQRIAERLHYDYLRADTHWSFASRWCICLAQAPPTTKLLTMLRGLIENTLIVQGNEIYHQLLKQWLIAMPANLEMQAKRIYTAFEAARTISAPVKWMRCNSWVEISFSE</sequence>
<dbReference type="AlphaFoldDB" id="A0A8H6Y9N8"/>
<dbReference type="EMBL" id="JACAZI010000008">
    <property type="protein sequence ID" value="KAF7354396.1"/>
    <property type="molecule type" value="Genomic_DNA"/>
</dbReference>
<dbReference type="OrthoDB" id="3091521at2759"/>
<reference evidence="1" key="1">
    <citation type="submission" date="2020-05" db="EMBL/GenBank/DDBJ databases">
        <title>Mycena genomes resolve the evolution of fungal bioluminescence.</title>
        <authorList>
            <person name="Tsai I.J."/>
        </authorList>
    </citation>
    <scope>NUCLEOTIDE SEQUENCE</scope>
    <source>
        <strain evidence="1">CCC161011</strain>
    </source>
</reference>
<organism evidence="1 2">
    <name type="scientific">Mycena venus</name>
    <dbReference type="NCBI Taxonomy" id="2733690"/>
    <lineage>
        <taxon>Eukaryota</taxon>
        <taxon>Fungi</taxon>
        <taxon>Dikarya</taxon>
        <taxon>Basidiomycota</taxon>
        <taxon>Agaricomycotina</taxon>
        <taxon>Agaricomycetes</taxon>
        <taxon>Agaricomycetidae</taxon>
        <taxon>Agaricales</taxon>
        <taxon>Marasmiineae</taxon>
        <taxon>Mycenaceae</taxon>
        <taxon>Mycena</taxon>
    </lineage>
</organism>
<proteinExistence type="predicted"/>
<name>A0A8H6Y9N8_9AGAR</name>
<keyword evidence="2" id="KW-1185">Reference proteome</keyword>
<gene>
    <name evidence="1" type="ORF">MVEN_01128600</name>
</gene>
<protein>
    <submittedName>
        <fullName evidence="1">Uncharacterized protein</fullName>
    </submittedName>
</protein>
<dbReference type="Proteomes" id="UP000620124">
    <property type="component" value="Unassembled WGS sequence"/>
</dbReference>
<comment type="caution">
    <text evidence="1">The sequence shown here is derived from an EMBL/GenBank/DDBJ whole genome shotgun (WGS) entry which is preliminary data.</text>
</comment>
<accession>A0A8H6Y9N8</accession>
<evidence type="ECO:0000313" key="2">
    <source>
        <dbReference type="Proteomes" id="UP000620124"/>
    </source>
</evidence>
<evidence type="ECO:0000313" key="1">
    <source>
        <dbReference type="EMBL" id="KAF7354396.1"/>
    </source>
</evidence>